<organism evidence="8 9">
    <name type="scientific">Frankliniella fusca</name>
    <dbReference type="NCBI Taxonomy" id="407009"/>
    <lineage>
        <taxon>Eukaryota</taxon>
        <taxon>Metazoa</taxon>
        <taxon>Ecdysozoa</taxon>
        <taxon>Arthropoda</taxon>
        <taxon>Hexapoda</taxon>
        <taxon>Insecta</taxon>
        <taxon>Pterygota</taxon>
        <taxon>Neoptera</taxon>
        <taxon>Paraneoptera</taxon>
        <taxon>Thysanoptera</taxon>
        <taxon>Terebrantia</taxon>
        <taxon>Thripoidea</taxon>
        <taxon>Thripidae</taxon>
        <taxon>Frankliniella</taxon>
    </lineage>
</organism>
<keyword evidence="9" id="KW-1185">Reference proteome</keyword>
<proteinExistence type="inferred from homology"/>
<evidence type="ECO:0000256" key="1">
    <source>
        <dbReference type="ARBA" id="ARBA00004123"/>
    </source>
</evidence>
<sequence>MSCVTLQTTVLALRQAPALKQCQDDNNNRCAPTPLASVLALKMMSSRCSLPAPARHQFAAAAAAAAGPKRCLFGAPSPADTQRLLREDQEAVRARMQRRWGWDLSREQPSTASNWQWEAVRSPARRHPYASPRTTAVTKLKTVVTPVPAMLSPLPATPTALDSSTSSSSSGTSTMPASPSSPGSPLLSSLPVPAASCESEPESEDSCCGDSDCSTSSETGPRPAPVQTRLTGRNNLALFCSFEIGGNLSDQLISLRCALFLADEAVFDERGRPQGCGGRRHARVAEDLLRVIRDGNGTASTLMVVSMTTVLVVIPSCETRYRLPMPQLVRSCASACAPPSRPVAGLSSQASCRPVAARGPELANTASFVALGLRFQTLRLASCCL</sequence>
<dbReference type="EMBL" id="JAHWGI010001276">
    <property type="protein sequence ID" value="KAK3927000.1"/>
    <property type="molecule type" value="Genomic_DNA"/>
</dbReference>
<dbReference type="PANTHER" id="PTHR10265">
    <property type="entry name" value="CYCLIN-DEPENDENT KINASE INHIBITOR 1"/>
    <property type="match status" value="1"/>
</dbReference>
<keyword evidence="4" id="KW-0539">Nucleus</keyword>
<evidence type="ECO:0000313" key="9">
    <source>
        <dbReference type="Proteomes" id="UP001219518"/>
    </source>
</evidence>
<dbReference type="GO" id="GO:0004861">
    <property type="term" value="F:cyclin-dependent protein serine/threonine kinase inhibitor activity"/>
    <property type="evidence" value="ECO:0007669"/>
    <property type="project" value="InterPro"/>
</dbReference>
<dbReference type="Pfam" id="PF02234">
    <property type="entry name" value="CDI"/>
    <property type="match status" value="1"/>
</dbReference>
<evidence type="ECO:0000256" key="5">
    <source>
        <dbReference type="ARBA" id="ARBA00023306"/>
    </source>
</evidence>
<dbReference type="PANTHER" id="PTHR10265:SF45">
    <property type="entry name" value="DACAPO"/>
    <property type="match status" value="1"/>
</dbReference>
<dbReference type="GO" id="GO:0005634">
    <property type="term" value="C:nucleus"/>
    <property type="evidence" value="ECO:0007669"/>
    <property type="project" value="UniProtKB-SubCell"/>
</dbReference>
<dbReference type="GO" id="GO:0051726">
    <property type="term" value="P:regulation of cell cycle"/>
    <property type="evidence" value="ECO:0007669"/>
    <property type="project" value="InterPro"/>
</dbReference>
<evidence type="ECO:0000313" key="8">
    <source>
        <dbReference type="EMBL" id="KAK3927000.1"/>
    </source>
</evidence>
<evidence type="ECO:0000256" key="4">
    <source>
        <dbReference type="ARBA" id="ARBA00023242"/>
    </source>
</evidence>
<gene>
    <name evidence="8" type="ORF">KUF71_015335</name>
</gene>
<reference evidence="8" key="1">
    <citation type="submission" date="2021-07" db="EMBL/GenBank/DDBJ databases">
        <authorList>
            <person name="Catto M.A."/>
            <person name="Jacobson A."/>
            <person name="Kennedy G."/>
            <person name="Labadie P."/>
            <person name="Hunt B.G."/>
            <person name="Srinivasan R."/>
        </authorList>
    </citation>
    <scope>NUCLEOTIDE SEQUENCE</scope>
    <source>
        <strain evidence="8">PL_HMW_Pooled</strain>
        <tissue evidence="8">Head</tissue>
    </source>
</reference>
<evidence type="ECO:0000256" key="6">
    <source>
        <dbReference type="SAM" id="MobiDB-lite"/>
    </source>
</evidence>
<feature type="region of interest" description="Disordered" evidence="6">
    <location>
        <begin position="151"/>
        <end position="228"/>
    </location>
</feature>
<comment type="similarity">
    <text evidence="2">Belongs to the CDI family.</text>
</comment>
<feature type="domain" description="Cyclin-dependent kinase inhibitor" evidence="7">
    <location>
        <begin position="71"/>
        <end position="120"/>
    </location>
</feature>
<dbReference type="AlphaFoldDB" id="A0AAE1HUI8"/>
<protein>
    <submittedName>
        <fullName evidence="8">Triple functional domain protein</fullName>
    </submittedName>
</protein>
<keyword evidence="3" id="KW-0649">Protein kinase inhibitor</keyword>
<keyword evidence="5" id="KW-0131">Cell cycle</keyword>
<comment type="subcellular location">
    <subcellularLocation>
        <location evidence="1">Nucleus</location>
    </subcellularLocation>
</comment>
<reference evidence="8" key="2">
    <citation type="journal article" date="2023" name="BMC Genomics">
        <title>Pest status, molecular evolution, and epigenetic factors derived from the genome assembly of Frankliniella fusca, a thysanopteran phytovirus vector.</title>
        <authorList>
            <person name="Catto M.A."/>
            <person name="Labadie P.E."/>
            <person name="Jacobson A.L."/>
            <person name="Kennedy G.G."/>
            <person name="Srinivasan R."/>
            <person name="Hunt B.G."/>
        </authorList>
    </citation>
    <scope>NUCLEOTIDE SEQUENCE</scope>
    <source>
        <strain evidence="8">PL_HMW_Pooled</strain>
    </source>
</reference>
<evidence type="ECO:0000256" key="3">
    <source>
        <dbReference type="ARBA" id="ARBA00023013"/>
    </source>
</evidence>
<comment type="caution">
    <text evidence="8">The sequence shown here is derived from an EMBL/GenBank/DDBJ whole genome shotgun (WGS) entry which is preliminary data.</text>
</comment>
<evidence type="ECO:0000256" key="2">
    <source>
        <dbReference type="ARBA" id="ARBA00006726"/>
    </source>
</evidence>
<dbReference type="InterPro" id="IPR003175">
    <property type="entry name" value="CDI_dom"/>
</dbReference>
<accession>A0AAE1HUI8</accession>
<name>A0AAE1HUI8_9NEOP</name>
<feature type="compositionally biased region" description="Low complexity" evidence="6">
    <location>
        <begin position="157"/>
        <end position="198"/>
    </location>
</feature>
<dbReference type="Proteomes" id="UP001219518">
    <property type="component" value="Unassembled WGS sequence"/>
</dbReference>
<dbReference type="Gene3D" id="4.10.365.10">
    <property type="entry name" value="p27"/>
    <property type="match status" value="1"/>
</dbReference>
<dbReference type="InterPro" id="IPR044898">
    <property type="entry name" value="CDI_dom_sf"/>
</dbReference>
<feature type="compositionally biased region" description="Low complexity" evidence="6">
    <location>
        <begin position="208"/>
        <end position="220"/>
    </location>
</feature>
<evidence type="ECO:0000259" key="7">
    <source>
        <dbReference type="Pfam" id="PF02234"/>
    </source>
</evidence>